<sequence length="162" mass="18307">MTIVLIIISIVLLISGLLIAICLVRYSSIFRKSSSNLIDNNLVKSQINPLSQISMISHSNPITNNFQSGNQITLEEKESSISISQTSSLFMPSKISWKNENFISDESFQDTKHHHDYSECLRLGSLLIDRPLGIAMQPLDAMGPVLMKFNMCEQHWIRPDDQ</sequence>
<dbReference type="EMBL" id="CAJNOH010000088">
    <property type="protein sequence ID" value="CAF0856738.1"/>
    <property type="molecule type" value="Genomic_DNA"/>
</dbReference>
<dbReference type="Proteomes" id="UP000663870">
    <property type="component" value="Unassembled WGS sequence"/>
</dbReference>
<reference evidence="2" key="1">
    <citation type="submission" date="2021-02" db="EMBL/GenBank/DDBJ databases">
        <authorList>
            <person name="Nowell W R."/>
        </authorList>
    </citation>
    <scope>NUCLEOTIDE SEQUENCE</scope>
</reference>
<name>A0A813USH4_9BILA</name>
<protein>
    <submittedName>
        <fullName evidence="2">Uncharacterized protein</fullName>
    </submittedName>
</protein>
<keyword evidence="1" id="KW-1133">Transmembrane helix</keyword>
<gene>
    <name evidence="2" type="ORF">JXQ802_LOCUS5647</name>
    <name evidence="3" type="ORF">PYM288_LOCUS7346</name>
</gene>
<dbReference type="AlphaFoldDB" id="A0A813USH4"/>
<evidence type="ECO:0000313" key="3">
    <source>
        <dbReference type="EMBL" id="CAF0856738.1"/>
    </source>
</evidence>
<keyword evidence="1" id="KW-0472">Membrane</keyword>
<keyword evidence="4" id="KW-1185">Reference proteome</keyword>
<dbReference type="Proteomes" id="UP000663854">
    <property type="component" value="Unassembled WGS sequence"/>
</dbReference>
<evidence type="ECO:0000256" key="1">
    <source>
        <dbReference type="SAM" id="Phobius"/>
    </source>
</evidence>
<comment type="caution">
    <text evidence="2">The sequence shown here is derived from an EMBL/GenBank/DDBJ whole genome shotgun (WGS) entry which is preliminary data.</text>
</comment>
<organism evidence="2 4">
    <name type="scientific">Rotaria sordida</name>
    <dbReference type="NCBI Taxonomy" id="392033"/>
    <lineage>
        <taxon>Eukaryota</taxon>
        <taxon>Metazoa</taxon>
        <taxon>Spiralia</taxon>
        <taxon>Gnathifera</taxon>
        <taxon>Rotifera</taxon>
        <taxon>Eurotatoria</taxon>
        <taxon>Bdelloidea</taxon>
        <taxon>Philodinida</taxon>
        <taxon>Philodinidae</taxon>
        <taxon>Rotaria</taxon>
    </lineage>
</organism>
<proteinExistence type="predicted"/>
<accession>A0A813USH4</accession>
<keyword evidence="1" id="KW-0812">Transmembrane</keyword>
<dbReference type="EMBL" id="CAJNOL010000084">
    <property type="protein sequence ID" value="CAF0830122.1"/>
    <property type="molecule type" value="Genomic_DNA"/>
</dbReference>
<evidence type="ECO:0000313" key="2">
    <source>
        <dbReference type="EMBL" id="CAF0830122.1"/>
    </source>
</evidence>
<feature type="transmembrane region" description="Helical" evidence="1">
    <location>
        <begin position="6"/>
        <end position="26"/>
    </location>
</feature>
<evidence type="ECO:0000313" key="4">
    <source>
        <dbReference type="Proteomes" id="UP000663870"/>
    </source>
</evidence>